<dbReference type="PRINTS" id="PR00062">
    <property type="entry name" value="RIBOSOMALL20"/>
</dbReference>
<dbReference type="Gene3D" id="6.10.160.10">
    <property type="match status" value="1"/>
</dbReference>
<dbReference type="InterPro" id="IPR005813">
    <property type="entry name" value="Ribosomal_bL20"/>
</dbReference>
<accession>M4QBW0</accession>
<comment type="similarity">
    <text evidence="1 4">Belongs to the bacterial ribosomal protein bL20 family.</text>
</comment>
<geneLocation type="mitochondrion" evidence="5"/>
<name>M4QBW0_HISAR</name>
<dbReference type="GO" id="GO:1990904">
    <property type="term" value="C:ribonucleoprotein complex"/>
    <property type="evidence" value="ECO:0007669"/>
    <property type="project" value="UniProtKB-KW"/>
</dbReference>
<proteinExistence type="inferred from homology"/>
<dbReference type="NCBIfam" id="TIGR01032">
    <property type="entry name" value="rplT_bact"/>
    <property type="match status" value="1"/>
</dbReference>
<dbReference type="RefSeq" id="YP_007890580.1">
    <property type="nucleotide sequence ID" value="NC_021125.1"/>
</dbReference>
<dbReference type="GO" id="GO:0003735">
    <property type="term" value="F:structural constituent of ribosome"/>
    <property type="evidence" value="ECO:0007669"/>
    <property type="project" value="InterPro"/>
</dbReference>
<evidence type="ECO:0000256" key="4">
    <source>
        <dbReference type="RuleBase" id="RU000561"/>
    </source>
</evidence>
<dbReference type="Gene3D" id="1.10.1900.20">
    <property type="entry name" value="Ribosomal protein L20"/>
    <property type="match status" value="1"/>
</dbReference>
<dbReference type="SUPFAM" id="SSF74731">
    <property type="entry name" value="Ribosomal protein L20"/>
    <property type="match status" value="1"/>
</dbReference>
<protein>
    <submittedName>
        <fullName evidence="5">Ribosomal protein L20</fullName>
    </submittedName>
</protein>
<dbReference type="InterPro" id="IPR035566">
    <property type="entry name" value="Ribosomal_protein_bL20_C"/>
</dbReference>
<dbReference type="FunFam" id="1.10.1900.20:FF:000001">
    <property type="entry name" value="50S ribosomal protein L20"/>
    <property type="match status" value="1"/>
</dbReference>
<evidence type="ECO:0000256" key="3">
    <source>
        <dbReference type="ARBA" id="ARBA00023274"/>
    </source>
</evidence>
<reference evidence="5" key="2">
    <citation type="journal article" date="2006" name="RNA">
        <title>Hybrid E. coli--Mitochondrial ribonuclease P RNAs are catalytically active.</title>
        <authorList>
            <person name="Seif E."/>
            <person name="Cadieux A."/>
            <person name="Lang B.F."/>
        </authorList>
    </citation>
    <scope>NUCLEOTIDE SEQUENCE</scope>
    <source>
        <strain evidence="5">ATCC 50634</strain>
    </source>
</reference>
<dbReference type="HAMAP" id="MF_00382">
    <property type="entry name" value="Ribosomal_bL20"/>
    <property type="match status" value="1"/>
</dbReference>
<dbReference type="CDD" id="cd07026">
    <property type="entry name" value="Ribosomal_L20"/>
    <property type="match status" value="1"/>
</dbReference>
<dbReference type="GO" id="GO:0005840">
    <property type="term" value="C:ribosome"/>
    <property type="evidence" value="ECO:0007669"/>
    <property type="project" value="UniProtKB-KW"/>
</dbReference>
<sequence>MTRVKSGPSTKKYHKKIIKMAKGYVGRSNNSYRIAVEKVEKGLQYAYAHRKQKKRSFRSLWIQQINAGCLQEHYRYSTTIHNLHKQNILLNRKMLAELASLEPLVFKSVLSISDINK</sequence>
<dbReference type="Pfam" id="PF00453">
    <property type="entry name" value="Ribosomal_L20"/>
    <property type="match status" value="1"/>
</dbReference>
<keyword evidence="3 4" id="KW-0687">Ribonucleoprotein</keyword>
<dbReference type="PANTHER" id="PTHR10986">
    <property type="entry name" value="39S RIBOSOMAL PROTEIN L20"/>
    <property type="match status" value="1"/>
</dbReference>
<evidence type="ECO:0000256" key="1">
    <source>
        <dbReference type="ARBA" id="ARBA00007698"/>
    </source>
</evidence>
<organism evidence="5">
    <name type="scientific">Histiona aroides</name>
    <name type="common">Flagellate</name>
    <dbReference type="NCBI Taxonomy" id="392300"/>
    <lineage>
        <taxon>Eukaryota</taxon>
        <taxon>Discoba</taxon>
        <taxon>Jakobida</taxon>
        <taxon>Histionina</taxon>
        <taxon>Histionidae</taxon>
        <taxon>Histiona</taxon>
    </lineage>
</organism>
<dbReference type="GO" id="GO:0006412">
    <property type="term" value="P:translation"/>
    <property type="evidence" value="ECO:0007669"/>
    <property type="project" value="InterPro"/>
</dbReference>
<keyword evidence="2 4" id="KW-0689">Ribosomal protein</keyword>
<dbReference type="EMBL" id="KC353353">
    <property type="protein sequence ID" value="AGH24074.1"/>
    <property type="molecule type" value="Genomic_DNA"/>
</dbReference>
<reference evidence="5" key="1">
    <citation type="journal article" date="2004" name="RNA">
        <title>Mitochondrial 3' tRNA editing in the jakobid Seculamonas ecuadoriensis: a novel mechanism and implications for tRNA processing.</title>
        <authorList>
            <person name="Leigh J."/>
            <person name="Lang B.F."/>
        </authorList>
    </citation>
    <scope>NUCLEOTIDE SEQUENCE</scope>
    <source>
        <strain evidence="5">ATCC 50634</strain>
    </source>
</reference>
<dbReference type="AlphaFoldDB" id="M4QBW0"/>
<evidence type="ECO:0000313" key="5">
    <source>
        <dbReference type="EMBL" id="AGH24074.1"/>
    </source>
</evidence>
<dbReference type="GO" id="GO:0019843">
    <property type="term" value="F:rRNA binding"/>
    <property type="evidence" value="ECO:0007669"/>
    <property type="project" value="InterPro"/>
</dbReference>
<keyword evidence="5" id="KW-0496">Mitochondrion</keyword>
<dbReference type="GeneID" id="16029390"/>
<evidence type="ECO:0000256" key="2">
    <source>
        <dbReference type="ARBA" id="ARBA00022980"/>
    </source>
</evidence>
<reference evidence="5" key="3">
    <citation type="journal article" date="2013" name="Genome Biol. Evol.">
        <title>Strikingly bacteria-like and gene-rich mitochondrial genomes throughout jakobid protists.</title>
        <authorList>
            <person name="Burger G."/>
            <person name="Gray M.W."/>
            <person name="Forget L."/>
            <person name="Lang B.F."/>
        </authorList>
    </citation>
    <scope>NUCLEOTIDE SEQUENCE</scope>
    <source>
        <strain evidence="5">ATCC 50634</strain>
    </source>
</reference>
<gene>
    <name evidence="5" type="primary">rpl20</name>
</gene>